<proteinExistence type="predicted"/>
<dbReference type="AlphaFoldDB" id="A0A9D4RL35"/>
<comment type="caution">
    <text evidence="1">The sequence shown here is derived from an EMBL/GenBank/DDBJ whole genome shotgun (WGS) entry which is preliminary data.</text>
</comment>
<keyword evidence="2" id="KW-1185">Reference proteome</keyword>
<gene>
    <name evidence="1" type="ORF">DPMN_034562</name>
</gene>
<name>A0A9D4RL35_DREPO</name>
<reference evidence="1" key="1">
    <citation type="journal article" date="2019" name="bioRxiv">
        <title>The Genome of the Zebra Mussel, Dreissena polymorpha: A Resource for Invasive Species Research.</title>
        <authorList>
            <person name="McCartney M.A."/>
            <person name="Auch B."/>
            <person name="Kono T."/>
            <person name="Mallez S."/>
            <person name="Zhang Y."/>
            <person name="Obille A."/>
            <person name="Becker A."/>
            <person name="Abrahante J.E."/>
            <person name="Garbe J."/>
            <person name="Badalamenti J.P."/>
            <person name="Herman A."/>
            <person name="Mangelson H."/>
            <person name="Liachko I."/>
            <person name="Sullivan S."/>
            <person name="Sone E.D."/>
            <person name="Koren S."/>
            <person name="Silverstein K.A.T."/>
            <person name="Beckman K.B."/>
            <person name="Gohl D.M."/>
        </authorList>
    </citation>
    <scope>NUCLEOTIDE SEQUENCE</scope>
    <source>
        <strain evidence="1">Duluth1</strain>
        <tissue evidence="1">Whole animal</tissue>
    </source>
</reference>
<dbReference type="Proteomes" id="UP000828390">
    <property type="component" value="Unassembled WGS sequence"/>
</dbReference>
<dbReference type="EMBL" id="JAIWYP010000002">
    <property type="protein sequence ID" value="KAH3871363.1"/>
    <property type="molecule type" value="Genomic_DNA"/>
</dbReference>
<accession>A0A9D4RL35</accession>
<protein>
    <submittedName>
        <fullName evidence="1">Uncharacterized protein</fullName>
    </submittedName>
</protein>
<reference evidence="1" key="2">
    <citation type="submission" date="2020-11" db="EMBL/GenBank/DDBJ databases">
        <authorList>
            <person name="McCartney M.A."/>
            <person name="Auch B."/>
            <person name="Kono T."/>
            <person name="Mallez S."/>
            <person name="Becker A."/>
            <person name="Gohl D.M."/>
            <person name="Silverstein K.A.T."/>
            <person name="Koren S."/>
            <person name="Bechman K.B."/>
            <person name="Herman A."/>
            <person name="Abrahante J.E."/>
            <person name="Garbe J."/>
        </authorList>
    </citation>
    <scope>NUCLEOTIDE SEQUENCE</scope>
    <source>
        <strain evidence="1">Duluth1</strain>
        <tissue evidence="1">Whole animal</tissue>
    </source>
</reference>
<sequence length="78" mass="8794">MAKRIQNFEVIATKNSGLEKTSGPMETRDYELNSEMAMKKKLFATTRDHAIVKVTGGGLKIEFIPGMYELFKSCADEF</sequence>
<evidence type="ECO:0000313" key="2">
    <source>
        <dbReference type="Proteomes" id="UP000828390"/>
    </source>
</evidence>
<evidence type="ECO:0000313" key="1">
    <source>
        <dbReference type="EMBL" id="KAH3871363.1"/>
    </source>
</evidence>
<organism evidence="1 2">
    <name type="scientific">Dreissena polymorpha</name>
    <name type="common">Zebra mussel</name>
    <name type="synonym">Mytilus polymorpha</name>
    <dbReference type="NCBI Taxonomy" id="45954"/>
    <lineage>
        <taxon>Eukaryota</taxon>
        <taxon>Metazoa</taxon>
        <taxon>Spiralia</taxon>
        <taxon>Lophotrochozoa</taxon>
        <taxon>Mollusca</taxon>
        <taxon>Bivalvia</taxon>
        <taxon>Autobranchia</taxon>
        <taxon>Heteroconchia</taxon>
        <taxon>Euheterodonta</taxon>
        <taxon>Imparidentia</taxon>
        <taxon>Neoheterodontei</taxon>
        <taxon>Myida</taxon>
        <taxon>Dreissenoidea</taxon>
        <taxon>Dreissenidae</taxon>
        <taxon>Dreissena</taxon>
    </lineage>
</organism>